<dbReference type="InterPro" id="IPR036922">
    <property type="entry name" value="Rieske_2Fe-2S_sf"/>
</dbReference>
<dbReference type="AlphaFoldDB" id="W9GAH8"/>
<proteinExistence type="predicted"/>
<feature type="compositionally biased region" description="Gly residues" evidence="10">
    <location>
        <begin position="66"/>
        <end position="78"/>
    </location>
</feature>
<dbReference type="SUPFAM" id="SSF50022">
    <property type="entry name" value="ISP domain"/>
    <property type="match status" value="1"/>
</dbReference>
<evidence type="ECO:0000256" key="10">
    <source>
        <dbReference type="SAM" id="MobiDB-lite"/>
    </source>
</evidence>
<evidence type="ECO:0000256" key="8">
    <source>
        <dbReference type="ARBA" id="ARBA00029586"/>
    </source>
</evidence>
<dbReference type="PANTHER" id="PTHR10134">
    <property type="entry name" value="CYTOCHROME B-C1 COMPLEX SUBUNIT RIESKE, MITOCHONDRIAL"/>
    <property type="match status" value="1"/>
</dbReference>
<dbReference type="GO" id="GO:0016020">
    <property type="term" value="C:membrane"/>
    <property type="evidence" value="ECO:0007669"/>
    <property type="project" value="InterPro"/>
</dbReference>
<dbReference type="FunFam" id="2.102.10.10:FF:000016">
    <property type="entry name" value="Nitrite reductase/ring-hydroxylating ferredoxin subunit"/>
    <property type="match status" value="1"/>
</dbReference>
<reference evidence="12 13" key="1">
    <citation type="submission" date="2013-08" db="EMBL/GenBank/DDBJ databases">
        <title>Intrasporangium oryzae NRRL B-24470.</title>
        <authorList>
            <person name="Liu H."/>
            <person name="Wang G."/>
        </authorList>
    </citation>
    <scope>NUCLEOTIDE SEQUENCE [LARGE SCALE GENOMIC DNA]</scope>
    <source>
        <strain evidence="12 13">NRRL B-24470</strain>
    </source>
</reference>
<dbReference type="Pfam" id="PF00355">
    <property type="entry name" value="Rieske"/>
    <property type="match status" value="1"/>
</dbReference>
<evidence type="ECO:0000313" key="12">
    <source>
        <dbReference type="EMBL" id="EWT01843.1"/>
    </source>
</evidence>
<dbReference type="Proteomes" id="UP000019489">
    <property type="component" value="Unassembled WGS sequence"/>
</dbReference>
<evidence type="ECO:0000256" key="5">
    <source>
        <dbReference type="ARBA" id="ARBA00023004"/>
    </source>
</evidence>
<evidence type="ECO:0000256" key="6">
    <source>
        <dbReference type="ARBA" id="ARBA00023014"/>
    </source>
</evidence>
<dbReference type="Gene3D" id="2.102.10.10">
    <property type="entry name" value="Rieske [2Fe-2S] iron-sulphur domain"/>
    <property type="match status" value="1"/>
</dbReference>
<dbReference type="InterPro" id="IPR005805">
    <property type="entry name" value="Rieske_Fe-S_prot_C"/>
</dbReference>
<evidence type="ECO:0000256" key="3">
    <source>
        <dbReference type="ARBA" id="ARBA00022714"/>
    </source>
</evidence>
<dbReference type="eggNOG" id="COG2146">
    <property type="taxonomic scope" value="Bacteria"/>
</dbReference>
<evidence type="ECO:0000259" key="11">
    <source>
        <dbReference type="PROSITE" id="PS51296"/>
    </source>
</evidence>
<dbReference type="GO" id="GO:0004497">
    <property type="term" value="F:monooxygenase activity"/>
    <property type="evidence" value="ECO:0007669"/>
    <property type="project" value="UniProtKB-ARBA"/>
</dbReference>
<dbReference type="CDD" id="cd03467">
    <property type="entry name" value="Rieske"/>
    <property type="match status" value="1"/>
</dbReference>
<dbReference type="OrthoDB" id="25106at2"/>
<dbReference type="InterPro" id="IPR017941">
    <property type="entry name" value="Rieske_2Fe-2S"/>
</dbReference>
<evidence type="ECO:0000256" key="7">
    <source>
        <dbReference type="ARBA" id="ARBA00023157"/>
    </source>
</evidence>
<dbReference type="RefSeq" id="WP_034804862.1">
    <property type="nucleotide sequence ID" value="NZ_AWSA01000017.1"/>
</dbReference>
<feature type="domain" description="Rieske" evidence="11">
    <location>
        <begin position="76"/>
        <end position="168"/>
    </location>
</feature>
<keyword evidence="3" id="KW-0001">2Fe-2S</keyword>
<evidence type="ECO:0000313" key="13">
    <source>
        <dbReference type="Proteomes" id="UP000019489"/>
    </source>
</evidence>
<keyword evidence="7" id="KW-1015">Disulfide bond</keyword>
<dbReference type="GO" id="GO:0046872">
    <property type="term" value="F:metal ion binding"/>
    <property type="evidence" value="ECO:0007669"/>
    <property type="project" value="UniProtKB-KW"/>
</dbReference>
<keyword evidence="4" id="KW-0479">Metal-binding</keyword>
<organism evidence="12 13">
    <name type="scientific">Intrasporangium oryzae NRRL B-24470</name>
    <dbReference type="NCBI Taxonomy" id="1386089"/>
    <lineage>
        <taxon>Bacteria</taxon>
        <taxon>Bacillati</taxon>
        <taxon>Actinomycetota</taxon>
        <taxon>Actinomycetes</taxon>
        <taxon>Micrococcales</taxon>
        <taxon>Intrasporangiaceae</taxon>
        <taxon>Intrasporangium</taxon>
    </lineage>
</organism>
<feature type="compositionally biased region" description="Polar residues" evidence="10">
    <location>
        <begin position="1"/>
        <end position="10"/>
    </location>
</feature>
<dbReference type="PROSITE" id="PS51296">
    <property type="entry name" value="RIESKE"/>
    <property type="match status" value="1"/>
</dbReference>
<feature type="region of interest" description="Disordered" evidence="10">
    <location>
        <begin position="1"/>
        <end position="27"/>
    </location>
</feature>
<dbReference type="GO" id="GO:0051537">
    <property type="term" value="F:2 iron, 2 sulfur cluster binding"/>
    <property type="evidence" value="ECO:0007669"/>
    <property type="project" value="UniProtKB-KW"/>
</dbReference>
<sequence>MSGSTQSSGPTLEAVGAPESARADAGPALFPSLTDRRVVLRGAVVVAGAGVLAACSSSSPSDPGPGSSGAGGGGGGGATPTSEVPVGGGRIFPDQKVVVTQPEAGTFKAFDTTCTHQGCAVAAVANKMIICPCHGSAFDIATGDVVNGPATAPLAAKKVTVTGSTFTVS</sequence>
<evidence type="ECO:0000256" key="2">
    <source>
        <dbReference type="ARBA" id="ARBA00015816"/>
    </source>
</evidence>
<dbReference type="EMBL" id="AWSA01000017">
    <property type="protein sequence ID" value="EWT01843.1"/>
    <property type="molecule type" value="Genomic_DNA"/>
</dbReference>
<evidence type="ECO:0000256" key="9">
    <source>
        <dbReference type="ARBA" id="ARBA00034078"/>
    </source>
</evidence>
<keyword evidence="13" id="KW-1185">Reference proteome</keyword>
<name>W9GAH8_9MICO</name>
<dbReference type="InterPro" id="IPR014349">
    <property type="entry name" value="Rieske_Fe-S_prot"/>
</dbReference>
<evidence type="ECO:0000256" key="4">
    <source>
        <dbReference type="ARBA" id="ARBA00022723"/>
    </source>
</evidence>
<dbReference type="PRINTS" id="PR00162">
    <property type="entry name" value="RIESKE"/>
</dbReference>
<gene>
    <name evidence="12" type="ORF">N865_08265</name>
</gene>
<accession>W9GAH8</accession>
<comment type="cofactor">
    <cofactor evidence="9">
        <name>[2Fe-2S] cluster</name>
        <dbReference type="ChEBI" id="CHEBI:190135"/>
    </cofactor>
</comment>
<keyword evidence="5" id="KW-0408">Iron</keyword>
<protein>
    <recommendedName>
        <fullName evidence="2">Cytochrome bc1 complex Rieske iron-sulfur subunit</fullName>
    </recommendedName>
    <alternativeName>
        <fullName evidence="8">Cytochrome bc1 reductase complex subunit QcrA</fullName>
    </alternativeName>
</protein>
<dbReference type="STRING" id="1386089.N865_08265"/>
<comment type="caution">
    <text evidence="12">The sequence shown here is derived from an EMBL/GenBank/DDBJ whole genome shotgun (WGS) entry which is preliminary data.</text>
</comment>
<keyword evidence="6" id="KW-0411">Iron-sulfur</keyword>
<comment type="function">
    <text evidence="1">Iron-sulfur subunit of the cytochrome bc1 complex, an essential component of the respiratory electron transport chain required for ATP synthesis. The bc1 complex catalyzes the oxidation of menaquinol and the reduction of cytochrome c in the respiratory chain. The bc1 complex operates through a Q-cycle mechanism that couples electron transfer to generation of the proton gradient that drives ATP synthesis.</text>
</comment>
<feature type="compositionally biased region" description="Low complexity" evidence="10">
    <location>
        <begin position="56"/>
        <end position="65"/>
    </location>
</feature>
<dbReference type="GO" id="GO:0016705">
    <property type="term" value="F:oxidoreductase activity, acting on paired donors, with incorporation or reduction of molecular oxygen"/>
    <property type="evidence" value="ECO:0007669"/>
    <property type="project" value="UniProtKB-ARBA"/>
</dbReference>
<feature type="region of interest" description="Disordered" evidence="10">
    <location>
        <begin position="56"/>
        <end position="90"/>
    </location>
</feature>
<evidence type="ECO:0000256" key="1">
    <source>
        <dbReference type="ARBA" id="ARBA00002494"/>
    </source>
</evidence>